<name>A0A0C2MVN1_THEKT</name>
<comment type="caution">
    <text evidence="1">The sequence shown here is derived from an EMBL/GenBank/DDBJ whole genome shotgun (WGS) entry which is preliminary data.</text>
</comment>
<evidence type="ECO:0000313" key="2">
    <source>
        <dbReference type="Proteomes" id="UP000031668"/>
    </source>
</evidence>
<reference evidence="1 2" key="1">
    <citation type="journal article" date="2014" name="Genome Biol. Evol.">
        <title>The genome of the myxosporean Thelohanellus kitauei shows adaptations to nutrient acquisition within its fish host.</title>
        <authorList>
            <person name="Yang Y."/>
            <person name="Xiong J."/>
            <person name="Zhou Z."/>
            <person name="Huo F."/>
            <person name="Miao W."/>
            <person name="Ran C."/>
            <person name="Liu Y."/>
            <person name="Zhang J."/>
            <person name="Feng J."/>
            <person name="Wang M."/>
            <person name="Wang M."/>
            <person name="Wang L."/>
            <person name="Yao B."/>
        </authorList>
    </citation>
    <scope>NUCLEOTIDE SEQUENCE [LARGE SCALE GENOMIC DNA]</scope>
    <source>
        <strain evidence="1">Wuqing</strain>
    </source>
</reference>
<dbReference type="AlphaFoldDB" id="A0A0C2MVN1"/>
<evidence type="ECO:0000313" key="1">
    <source>
        <dbReference type="EMBL" id="KII65682.1"/>
    </source>
</evidence>
<dbReference type="InterPro" id="IPR016024">
    <property type="entry name" value="ARM-type_fold"/>
</dbReference>
<dbReference type="SUPFAM" id="SSF48371">
    <property type="entry name" value="ARM repeat"/>
    <property type="match status" value="1"/>
</dbReference>
<proteinExistence type="predicted"/>
<dbReference type="PANTHER" id="PTHR18034">
    <property type="entry name" value="CELL CYCLE CONTROL PROTEIN CWF22-RELATED"/>
    <property type="match status" value="1"/>
</dbReference>
<dbReference type="EMBL" id="JWZT01003741">
    <property type="protein sequence ID" value="KII65682.1"/>
    <property type="molecule type" value="Genomic_DNA"/>
</dbReference>
<dbReference type="GO" id="GO:0000398">
    <property type="term" value="P:mRNA splicing, via spliceosome"/>
    <property type="evidence" value="ECO:0007669"/>
    <property type="project" value="TreeGrafter"/>
</dbReference>
<dbReference type="OrthoDB" id="1924287at2759"/>
<dbReference type="Proteomes" id="UP000031668">
    <property type="component" value="Unassembled WGS sequence"/>
</dbReference>
<dbReference type="Gene3D" id="1.25.40.180">
    <property type="match status" value="1"/>
</dbReference>
<sequence>MASEIASHRGNPFTDGSLIYLFSEPRTAEETIRKGASNILTGKGGVYIPPGRLEEFLKEQETDKSSESYQRFAWEALKKSINGLVNKHVVQELFRENLVRGRGVLAQFIIRAQNNSPIFTQVYAALVAVINTKVVVCLFSSQELVSWFYVG</sequence>
<dbReference type="InterPro" id="IPR050781">
    <property type="entry name" value="CWC22_splicing_factor"/>
</dbReference>
<gene>
    <name evidence="1" type="ORF">RF11_16091</name>
</gene>
<keyword evidence="2" id="KW-1185">Reference proteome</keyword>
<protein>
    <submittedName>
        <fullName evidence="1">Pre-mRNA-splicing factor CWC22</fullName>
    </submittedName>
</protein>
<dbReference type="GO" id="GO:0071013">
    <property type="term" value="C:catalytic step 2 spliceosome"/>
    <property type="evidence" value="ECO:0007669"/>
    <property type="project" value="TreeGrafter"/>
</dbReference>
<accession>A0A0C2MVN1</accession>
<dbReference type="GO" id="GO:0003723">
    <property type="term" value="F:RNA binding"/>
    <property type="evidence" value="ECO:0007669"/>
    <property type="project" value="TreeGrafter"/>
</dbReference>
<dbReference type="PANTHER" id="PTHR18034:SF3">
    <property type="entry name" value="PRE-MRNA-SPLICING FACTOR CWC22 HOMOLOG"/>
    <property type="match status" value="1"/>
</dbReference>
<organism evidence="1 2">
    <name type="scientific">Thelohanellus kitauei</name>
    <name type="common">Myxosporean</name>
    <dbReference type="NCBI Taxonomy" id="669202"/>
    <lineage>
        <taxon>Eukaryota</taxon>
        <taxon>Metazoa</taxon>
        <taxon>Cnidaria</taxon>
        <taxon>Myxozoa</taxon>
        <taxon>Myxosporea</taxon>
        <taxon>Bivalvulida</taxon>
        <taxon>Platysporina</taxon>
        <taxon>Myxobolidae</taxon>
        <taxon>Thelohanellus</taxon>
    </lineage>
</organism>